<dbReference type="PANTHER" id="PTHR28608">
    <property type="entry name" value="INTEGRATOR COMPLEX SUBUNIT 2"/>
    <property type="match status" value="1"/>
</dbReference>
<dbReference type="PANTHER" id="PTHR28608:SF1">
    <property type="entry name" value="INTEGRATOR COMPLEX SUBUNIT 2"/>
    <property type="match status" value="1"/>
</dbReference>
<dbReference type="GO" id="GO:0034472">
    <property type="term" value="P:snRNA 3'-end processing"/>
    <property type="evidence" value="ECO:0007669"/>
    <property type="project" value="TreeGrafter"/>
</dbReference>
<reference evidence="2" key="1">
    <citation type="submission" date="2022-11" db="UniProtKB">
        <authorList>
            <consortium name="WormBaseParasite"/>
        </authorList>
    </citation>
    <scope>IDENTIFICATION</scope>
</reference>
<dbReference type="Pfam" id="PF14750">
    <property type="entry name" value="INTS2"/>
    <property type="match status" value="1"/>
</dbReference>
<evidence type="ECO:0000313" key="1">
    <source>
        <dbReference type="Proteomes" id="UP000887565"/>
    </source>
</evidence>
<sequence length="179" mass="20457">MTTSCIPSIHICLDFVHEILSQPDHSKKIFAMALVSHICEQFTIPKAYSCAKLCVDVVETLMTVLPGEEAVAFFDAVFDSLCRFAKILPPLMAKILKLFVQTAQYLKTRLNSQFLTLAPTNPADELCFHTDLDYKTENAKKRRIIYQVERDLCIEERILKKMNGWFRHGTSTDILSIKL</sequence>
<dbReference type="WBParaSite" id="nRc.2.0.1.t34166-RA">
    <property type="protein sequence ID" value="nRc.2.0.1.t34166-RA"/>
    <property type="gene ID" value="nRc.2.0.1.g34166"/>
</dbReference>
<keyword evidence="1" id="KW-1185">Reference proteome</keyword>
<protein>
    <submittedName>
        <fullName evidence="2">Uncharacterized protein</fullName>
    </submittedName>
</protein>
<dbReference type="OMA" id="LVSHICE"/>
<accession>A0A915K606</accession>
<dbReference type="AlphaFoldDB" id="A0A915K606"/>
<dbReference type="Proteomes" id="UP000887565">
    <property type="component" value="Unplaced"/>
</dbReference>
<proteinExistence type="predicted"/>
<organism evidence="1 2">
    <name type="scientific">Romanomermis culicivorax</name>
    <name type="common">Nematode worm</name>
    <dbReference type="NCBI Taxonomy" id="13658"/>
    <lineage>
        <taxon>Eukaryota</taxon>
        <taxon>Metazoa</taxon>
        <taxon>Ecdysozoa</taxon>
        <taxon>Nematoda</taxon>
        <taxon>Enoplea</taxon>
        <taxon>Dorylaimia</taxon>
        <taxon>Mermithida</taxon>
        <taxon>Mermithoidea</taxon>
        <taxon>Mermithidae</taxon>
        <taxon>Romanomermis</taxon>
    </lineage>
</organism>
<dbReference type="GO" id="GO:0032039">
    <property type="term" value="C:integrator complex"/>
    <property type="evidence" value="ECO:0007669"/>
    <property type="project" value="InterPro"/>
</dbReference>
<name>A0A915K606_ROMCU</name>
<dbReference type="InterPro" id="IPR029321">
    <property type="entry name" value="INTS2"/>
</dbReference>
<evidence type="ECO:0000313" key="2">
    <source>
        <dbReference type="WBParaSite" id="nRc.2.0.1.t34166-RA"/>
    </source>
</evidence>